<dbReference type="Gene3D" id="1.10.10.60">
    <property type="entry name" value="Homeodomain-like"/>
    <property type="match status" value="1"/>
</dbReference>
<dbReference type="Pfam" id="PF00440">
    <property type="entry name" value="TetR_N"/>
    <property type="match status" value="1"/>
</dbReference>
<organism evidence="7 8">
    <name type="scientific">Rhodococcus wratislaviensis NBRC 100605</name>
    <dbReference type="NCBI Taxonomy" id="1219028"/>
    <lineage>
        <taxon>Bacteria</taxon>
        <taxon>Bacillati</taxon>
        <taxon>Actinomycetota</taxon>
        <taxon>Actinomycetes</taxon>
        <taxon>Mycobacteriales</taxon>
        <taxon>Nocardiaceae</taxon>
        <taxon>Rhodococcus</taxon>
    </lineage>
</organism>
<dbReference type="InterPro" id="IPR050109">
    <property type="entry name" value="HTH-type_TetR-like_transc_reg"/>
</dbReference>
<dbReference type="PANTHER" id="PTHR30055">
    <property type="entry name" value="HTH-TYPE TRANSCRIPTIONAL REGULATOR RUTR"/>
    <property type="match status" value="1"/>
</dbReference>
<dbReference type="AlphaFoldDB" id="X0QYJ0"/>
<evidence type="ECO:0000259" key="6">
    <source>
        <dbReference type="PROSITE" id="PS50977"/>
    </source>
</evidence>
<dbReference type="InterPro" id="IPR036271">
    <property type="entry name" value="Tet_transcr_reg_TetR-rel_C_sf"/>
</dbReference>
<evidence type="ECO:0000256" key="2">
    <source>
        <dbReference type="ARBA" id="ARBA00023125"/>
    </source>
</evidence>
<name>X0QYJ0_RHOWR</name>
<dbReference type="EMBL" id="BAWF01000009">
    <property type="protein sequence ID" value="GAF43685.1"/>
    <property type="molecule type" value="Genomic_DNA"/>
</dbReference>
<dbReference type="InterPro" id="IPR009057">
    <property type="entry name" value="Homeodomain-like_sf"/>
</dbReference>
<accession>X0QYJ0</accession>
<evidence type="ECO:0000256" key="1">
    <source>
        <dbReference type="ARBA" id="ARBA00023015"/>
    </source>
</evidence>
<keyword evidence="8" id="KW-1185">Reference proteome</keyword>
<evidence type="ECO:0000313" key="7">
    <source>
        <dbReference type="EMBL" id="GAF43685.1"/>
    </source>
</evidence>
<keyword evidence="2 4" id="KW-0238">DNA-binding</keyword>
<feature type="DNA-binding region" description="H-T-H motif" evidence="4">
    <location>
        <begin position="47"/>
        <end position="66"/>
    </location>
</feature>
<evidence type="ECO:0000313" key="8">
    <source>
        <dbReference type="Proteomes" id="UP000019491"/>
    </source>
</evidence>
<dbReference type="PANTHER" id="PTHR30055:SF234">
    <property type="entry name" value="HTH-TYPE TRANSCRIPTIONAL REGULATOR BETI"/>
    <property type="match status" value="1"/>
</dbReference>
<feature type="region of interest" description="Disordered" evidence="5">
    <location>
        <begin position="1"/>
        <end position="20"/>
    </location>
</feature>
<gene>
    <name evidence="7" type="ORF">RW1_009_01090</name>
</gene>
<protein>
    <recommendedName>
        <fullName evidence="6">HTH tetR-type domain-containing protein</fullName>
    </recommendedName>
</protein>
<dbReference type="Gene3D" id="1.10.357.10">
    <property type="entry name" value="Tetracycline Repressor, domain 2"/>
    <property type="match status" value="1"/>
</dbReference>
<keyword evidence="3" id="KW-0804">Transcription</keyword>
<dbReference type="SUPFAM" id="SSF48498">
    <property type="entry name" value="Tetracyclin repressor-like, C-terminal domain"/>
    <property type="match status" value="1"/>
</dbReference>
<comment type="caution">
    <text evidence="7">The sequence shown here is derived from an EMBL/GenBank/DDBJ whole genome shotgun (WGS) entry which is preliminary data.</text>
</comment>
<dbReference type="SUPFAM" id="SSF46689">
    <property type="entry name" value="Homeodomain-like"/>
    <property type="match status" value="1"/>
</dbReference>
<dbReference type="PROSITE" id="PS50977">
    <property type="entry name" value="HTH_TETR_2"/>
    <property type="match status" value="1"/>
</dbReference>
<proteinExistence type="predicted"/>
<evidence type="ECO:0000256" key="3">
    <source>
        <dbReference type="ARBA" id="ARBA00023163"/>
    </source>
</evidence>
<evidence type="ECO:0000256" key="5">
    <source>
        <dbReference type="SAM" id="MobiDB-lite"/>
    </source>
</evidence>
<dbReference type="InterPro" id="IPR001647">
    <property type="entry name" value="HTH_TetR"/>
</dbReference>
<evidence type="ECO:0000256" key="4">
    <source>
        <dbReference type="PROSITE-ProRule" id="PRU00335"/>
    </source>
</evidence>
<sequence length="227" mass="25256">MSERSLSTSEPPGVSEGVRDRAKRNRLIRIRKAAADLLVVKSFHQITTKEVAQLAGVGEATLFRYISGKHDLLTMAYADQMDALLNRIEEDDARQVASTRGGPLTGQHQVDRIYQVYNTRCDFYLVNPTNAALYLREGFEAGGETAARHIAQGDRTIRLVASILQDGQRARVLTDVVDPFIVAQNCHGTYIHEIDRTPARGFDPATIWDRLVARLAAQLVPLIERSS</sequence>
<keyword evidence="1" id="KW-0805">Transcription regulation</keyword>
<dbReference type="GO" id="GO:0000976">
    <property type="term" value="F:transcription cis-regulatory region binding"/>
    <property type="evidence" value="ECO:0007669"/>
    <property type="project" value="TreeGrafter"/>
</dbReference>
<dbReference type="Proteomes" id="UP000019491">
    <property type="component" value="Unassembled WGS sequence"/>
</dbReference>
<reference evidence="7 8" key="1">
    <citation type="submission" date="2014-02" db="EMBL/GenBank/DDBJ databases">
        <title>Whole genome shotgun sequence of Rhodococcus wratislaviensis NBRC 100605.</title>
        <authorList>
            <person name="Hosoyama A."/>
            <person name="Tsuchikane K."/>
            <person name="Yoshida I."/>
            <person name="Ohji S."/>
            <person name="Ichikawa N."/>
            <person name="Yamazoe A."/>
            <person name="Fujita N."/>
        </authorList>
    </citation>
    <scope>NUCLEOTIDE SEQUENCE [LARGE SCALE GENOMIC DNA]</scope>
    <source>
        <strain evidence="7 8">NBRC 100605</strain>
    </source>
</reference>
<dbReference type="GO" id="GO:0003700">
    <property type="term" value="F:DNA-binding transcription factor activity"/>
    <property type="evidence" value="ECO:0007669"/>
    <property type="project" value="TreeGrafter"/>
</dbReference>
<feature type="domain" description="HTH tetR-type" evidence="6">
    <location>
        <begin position="24"/>
        <end position="84"/>
    </location>
</feature>
<feature type="compositionally biased region" description="Polar residues" evidence="5">
    <location>
        <begin position="1"/>
        <end position="10"/>
    </location>
</feature>